<reference evidence="2" key="1">
    <citation type="submission" date="2017-02" db="UniProtKB">
        <authorList>
            <consortium name="WormBaseParasite"/>
        </authorList>
    </citation>
    <scope>IDENTIFICATION</scope>
</reference>
<dbReference type="WBParaSite" id="ALUE_0000606701-mRNA-1">
    <property type="protein sequence ID" value="ALUE_0000606701-mRNA-1"/>
    <property type="gene ID" value="ALUE_0000606701"/>
</dbReference>
<accession>A0A0M3HTR2</accession>
<keyword evidence="1" id="KW-1185">Reference proteome</keyword>
<proteinExistence type="predicted"/>
<protein>
    <submittedName>
        <fullName evidence="2">Uncharacterized protein</fullName>
    </submittedName>
</protein>
<dbReference type="Proteomes" id="UP000036681">
    <property type="component" value="Unplaced"/>
</dbReference>
<dbReference type="AlphaFoldDB" id="A0A0M3HTR2"/>
<evidence type="ECO:0000313" key="1">
    <source>
        <dbReference type="Proteomes" id="UP000036681"/>
    </source>
</evidence>
<sequence>MMRTTVLTTKRFDGCWRRVEGIFVCLMSMEVQDEEGGVAEASEVLLASDEYGLIVKWKTLTTVEKRIVGEKFSFVHHRTGERRGERDIKGKDMEGLAVILSCRKYELTVMLQRLGICNLN</sequence>
<evidence type="ECO:0000313" key="2">
    <source>
        <dbReference type="WBParaSite" id="ALUE_0000606701-mRNA-1"/>
    </source>
</evidence>
<organism evidence="1 2">
    <name type="scientific">Ascaris lumbricoides</name>
    <name type="common">Giant roundworm</name>
    <dbReference type="NCBI Taxonomy" id="6252"/>
    <lineage>
        <taxon>Eukaryota</taxon>
        <taxon>Metazoa</taxon>
        <taxon>Ecdysozoa</taxon>
        <taxon>Nematoda</taxon>
        <taxon>Chromadorea</taxon>
        <taxon>Rhabditida</taxon>
        <taxon>Spirurina</taxon>
        <taxon>Ascaridomorpha</taxon>
        <taxon>Ascaridoidea</taxon>
        <taxon>Ascarididae</taxon>
        <taxon>Ascaris</taxon>
    </lineage>
</organism>
<name>A0A0M3HTR2_ASCLU</name>